<organism evidence="5 6">
    <name type="scientific">Lysinibacillus composti</name>
    <dbReference type="NCBI Taxonomy" id="720633"/>
    <lineage>
        <taxon>Bacteria</taxon>
        <taxon>Bacillati</taxon>
        <taxon>Bacillota</taxon>
        <taxon>Bacilli</taxon>
        <taxon>Bacillales</taxon>
        <taxon>Bacillaceae</taxon>
        <taxon>Lysinibacillus</taxon>
    </lineage>
</organism>
<feature type="chain" id="PRO_5018267158" evidence="3">
    <location>
        <begin position="31"/>
        <end position="566"/>
    </location>
</feature>
<feature type="signal peptide" evidence="3">
    <location>
        <begin position="1"/>
        <end position="30"/>
    </location>
</feature>
<dbReference type="InterPro" id="IPR051465">
    <property type="entry name" value="Cell_Envelope_Struct_Comp"/>
</dbReference>
<dbReference type="Proteomes" id="UP000274033">
    <property type="component" value="Unassembled WGS sequence"/>
</dbReference>
<feature type="compositionally biased region" description="Low complexity" evidence="2">
    <location>
        <begin position="392"/>
        <end position="405"/>
    </location>
</feature>
<evidence type="ECO:0000256" key="3">
    <source>
        <dbReference type="SAM" id="SignalP"/>
    </source>
</evidence>
<feature type="region of interest" description="Disordered" evidence="2">
    <location>
        <begin position="386"/>
        <end position="424"/>
    </location>
</feature>
<evidence type="ECO:0000256" key="2">
    <source>
        <dbReference type="SAM" id="MobiDB-lite"/>
    </source>
</evidence>
<name>A0A3N9UBS8_9BACI</name>
<dbReference type="PANTHER" id="PTHR43308">
    <property type="entry name" value="OUTER MEMBRANE PROTEIN ALPHA-RELATED"/>
    <property type="match status" value="1"/>
</dbReference>
<dbReference type="OrthoDB" id="57539at2"/>
<dbReference type="PANTHER" id="PTHR43308:SF1">
    <property type="entry name" value="OUTER MEMBRANE PROTEIN ALPHA"/>
    <property type="match status" value="1"/>
</dbReference>
<comment type="caution">
    <text evidence="5">The sequence shown here is derived from an EMBL/GenBank/DDBJ whole genome shotgun (WGS) entry which is preliminary data.</text>
</comment>
<reference evidence="5 6" key="1">
    <citation type="journal article" date="2013" name="J. Microbiol.">
        <title>Lysinibacillus chungkukjangi sp. nov., isolated from Chungkukjang, Korean fermented soybean food.</title>
        <authorList>
            <person name="Kim S.J."/>
            <person name="Jang Y.H."/>
            <person name="Hamada M."/>
            <person name="Ahn J.H."/>
            <person name="Weon H.Y."/>
            <person name="Suzuki K."/>
            <person name="Whang K.S."/>
            <person name="Kwon S.W."/>
        </authorList>
    </citation>
    <scope>NUCLEOTIDE SEQUENCE [LARGE SCALE GENOMIC DNA]</scope>
    <source>
        <strain evidence="5 6">MCCC 1A12701</strain>
    </source>
</reference>
<evidence type="ECO:0000256" key="1">
    <source>
        <dbReference type="ARBA" id="ARBA00022729"/>
    </source>
</evidence>
<sequence length="566" mass="59217">MKKQKLFNTAIATAMAAGAVVAVAPTDADAATKSFKDLTTNNSHYNTIMNLLERELISGYPNGTFKPNDAVQRGHAALIIANVLGLDKTNVTDPGFKDVPKTHPYYGAIAALANKGIIGGYADGSYGVKDTLTRGQMAVIIKNAFELEANGQTAPFTDIVKHPYKEHITALYVNKVTSGKTATKFDAASSVTRGQLSTFVVKAEEAQKEASKELTIVEIKDGQVVTNKGTYDIDPAVAAVFTEANAAALKNALVGLEIEKTTTAVASLNNFVAAEAIGKIVGIKSLTITAENVSFDGGKVSIPNVTVNGNNVVVNNVVADKIEVAKGLTVELKGVEVKEIAVPADTKLTLDPTSVVDKITLPKGAKIEDVVTNYNEVKDKIKEVVEVDESGNENPTNPTNPTEPGGNTGGSGGGGGGGNNTPTPAELKAQFITKVTSNITEAHSKQGADPYVTSEAPTLGADGVYDIVVTIHKTGAGAVELVNYKDEVLPFFSNNVNEVSNVQFNSASPIAVTSANRGAIMGSLVDALDVDIIGGTLGDLVGEELDVKLWVTNAGNEPVEFDIIFE</sequence>
<dbReference type="InterPro" id="IPR001119">
    <property type="entry name" value="SLH_dom"/>
</dbReference>
<dbReference type="RefSeq" id="WP_124766034.1">
    <property type="nucleotide sequence ID" value="NZ_JAFBDY010000025.1"/>
</dbReference>
<dbReference type="AlphaFoldDB" id="A0A3N9UBS8"/>
<dbReference type="PROSITE" id="PS51272">
    <property type="entry name" value="SLH"/>
    <property type="match status" value="2"/>
</dbReference>
<dbReference type="EMBL" id="RRCT01000015">
    <property type="protein sequence ID" value="RQW73815.1"/>
    <property type="molecule type" value="Genomic_DNA"/>
</dbReference>
<keyword evidence="6" id="KW-1185">Reference proteome</keyword>
<feature type="domain" description="SLH" evidence="4">
    <location>
        <begin position="31"/>
        <end position="91"/>
    </location>
</feature>
<feature type="domain" description="SLH" evidence="4">
    <location>
        <begin position="92"/>
        <end position="155"/>
    </location>
</feature>
<accession>A0A3N9UBS8</accession>
<feature type="compositionally biased region" description="Gly residues" evidence="2">
    <location>
        <begin position="406"/>
        <end position="419"/>
    </location>
</feature>
<dbReference type="Pfam" id="PF00395">
    <property type="entry name" value="SLH"/>
    <property type="match status" value="3"/>
</dbReference>
<evidence type="ECO:0000313" key="5">
    <source>
        <dbReference type="EMBL" id="RQW73815.1"/>
    </source>
</evidence>
<proteinExistence type="predicted"/>
<protein>
    <submittedName>
        <fullName evidence="5">S-layer homology domain-containing protein</fullName>
    </submittedName>
</protein>
<keyword evidence="1 3" id="KW-0732">Signal</keyword>
<gene>
    <name evidence="5" type="ORF">EBB45_14680</name>
</gene>
<evidence type="ECO:0000313" key="6">
    <source>
        <dbReference type="Proteomes" id="UP000274033"/>
    </source>
</evidence>
<evidence type="ECO:0000259" key="4">
    <source>
        <dbReference type="PROSITE" id="PS51272"/>
    </source>
</evidence>